<dbReference type="InterPro" id="IPR046848">
    <property type="entry name" value="E_motif"/>
</dbReference>
<dbReference type="InterPro" id="IPR011990">
    <property type="entry name" value="TPR-like_helical_dom_sf"/>
</dbReference>
<dbReference type="eggNOG" id="KOG4197">
    <property type="taxonomic scope" value="Eukaryota"/>
</dbReference>
<dbReference type="OMA" id="KNSGEWE"/>
<dbReference type="PANTHER" id="PTHR24015:SF548">
    <property type="entry name" value="OS08G0340900 PROTEIN"/>
    <property type="match status" value="1"/>
</dbReference>
<dbReference type="PROSITE" id="PS51375">
    <property type="entry name" value="PPR"/>
    <property type="match status" value="5"/>
</dbReference>
<keyword evidence="1" id="KW-1185">Reference proteome</keyword>
<dbReference type="GO" id="GO:0003723">
    <property type="term" value="F:RNA binding"/>
    <property type="evidence" value="ECO:0007669"/>
    <property type="project" value="InterPro"/>
</dbReference>
<dbReference type="NCBIfam" id="TIGR00756">
    <property type="entry name" value="PPR"/>
    <property type="match status" value="4"/>
</dbReference>
<dbReference type="InterPro" id="IPR046960">
    <property type="entry name" value="PPR_At4g14850-like_plant"/>
</dbReference>
<dbReference type="FunFam" id="1.25.40.10:FF:000090">
    <property type="entry name" value="Pentatricopeptide repeat-containing protein, chloroplastic"/>
    <property type="match status" value="1"/>
</dbReference>
<dbReference type="PANTHER" id="PTHR24015">
    <property type="entry name" value="OS07G0578800 PROTEIN-RELATED"/>
    <property type="match status" value="1"/>
</dbReference>
<organism evidence="1 2">
    <name type="scientific">Nelumbo nucifera</name>
    <name type="common">Sacred lotus</name>
    <dbReference type="NCBI Taxonomy" id="4432"/>
    <lineage>
        <taxon>Eukaryota</taxon>
        <taxon>Viridiplantae</taxon>
        <taxon>Streptophyta</taxon>
        <taxon>Embryophyta</taxon>
        <taxon>Tracheophyta</taxon>
        <taxon>Spermatophyta</taxon>
        <taxon>Magnoliopsida</taxon>
        <taxon>Proteales</taxon>
        <taxon>Nelumbonaceae</taxon>
        <taxon>Nelumbo</taxon>
    </lineage>
</organism>
<dbReference type="Pfam" id="PF01535">
    <property type="entry name" value="PPR"/>
    <property type="match status" value="7"/>
</dbReference>
<dbReference type="GeneID" id="104608291"/>
<dbReference type="Proteomes" id="UP000189703">
    <property type="component" value="Unplaced"/>
</dbReference>
<dbReference type="Pfam" id="PF20431">
    <property type="entry name" value="E_motif"/>
    <property type="match status" value="1"/>
</dbReference>
<dbReference type="Gene3D" id="1.25.40.10">
    <property type="entry name" value="Tetratricopeptide repeat domain"/>
    <property type="match status" value="4"/>
</dbReference>
<dbReference type="GO" id="GO:0009451">
    <property type="term" value="P:RNA modification"/>
    <property type="evidence" value="ECO:0007669"/>
    <property type="project" value="InterPro"/>
</dbReference>
<dbReference type="Pfam" id="PF13041">
    <property type="entry name" value="PPR_2"/>
    <property type="match status" value="1"/>
</dbReference>
<accession>A0A1U8AWX0</accession>
<name>A0A1U8AWX0_NELNU</name>
<protein>
    <submittedName>
        <fullName evidence="2">Pentatricopeptide repeat-containing protein At2g33680-like</fullName>
    </submittedName>
</protein>
<reference evidence="2" key="1">
    <citation type="submission" date="2025-08" db="UniProtKB">
        <authorList>
            <consortium name="RefSeq"/>
        </authorList>
    </citation>
    <scope>IDENTIFICATION</scope>
</reference>
<dbReference type="AlphaFoldDB" id="A0A1U8AWX0"/>
<dbReference type="InterPro" id="IPR002885">
    <property type="entry name" value="PPR_rpt"/>
</dbReference>
<evidence type="ECO:0000313" key="2">
    <source>
        <dbReference type="RefSeq" id="XP_010272536.1"/>
    </source>
</evidence>
<sequence>MPATAIIEWTPTVLGSLLGACSKQRSLNMGRSIHANILKRVPLLDSDLYVRNHLVNLYAKCNKLDWAHRLFDEMSTRNTVSWTALISAYDQFGNADGALKLFLLMVSQDPFSPPNQFTYASAISACAKQQLQFQGIQLHCHALKRGFLAHILVSNVLISLYMACRRAFEAEMVFNEIIQPDQVSWNSLVSGFSQNGFLQTALEKFCMMRESGVRISCFSLSAAISSTLDDETEGKKFHGLAIKTGLNSNCFTGCTMIRMYSKFKNMEDALVVFAEIGLKDVSSWNSLIEGYGGSGQGEGGLQVFAAFMESELQPDEITMTTVLGICTNLVLLDYGKQVHSLGVKMCLDGKIRVENSLINMYSECGNLEDGLKIFELMKERSLISWTTMMGGLAHHGRAMDVIHLFQEMIREGLKPNNITYTCVLSACSHGGLVDIGQSVFYAMEIEPERDHLVCMVHLLAGGRRFKEAKEFIQGSPAEHRDSLWLTFLVACKNLGELERGIEVADKIMKTGYPTEPLALVLLSNVFAAAGRWEYVQKLRKEMKDRGMRKEPGCSWLQVGDNNEVLI</sequence>
<proteinExistence type="predicted"/>
<gene>
    <name evidence="2" type="primary">LOC104608291</name>
</gene>
<dbReference type="KEGG" id="nnu:104608291"/>
<evidence type="ECO:0000313" key="1">
    <source>
        <dbReference type="Proteomes" id="UP000189703"/>
    </source>
</evidence>
<dbReference type="RefSeq" id="XP_010272536.1">
    <property type="nucleotide sequence ID" value="XM_010274234.2"/>
</dbReference>
<dbReference type="FunFam" id="1.25.40.10:FF:000381">
    <property type="entry name" value="Pentatricopeptide repeat-containing protein"/>
    <property type="match status" value="1"/>
</dbReference>
<dbReference type="OrthoDB" id="185373at2759"/>